<dbReference type="EnsemblMetazoa" id="OVOC7395.1">
    <property type="protein sequence ID" value="OVOC7395.1"/>
    <property type="gene ID" value="WBGene00244204"/>
</dbReference>
<dbReference type="PRINTS" id="PR00837">
    <property type="entry name" value="V5TPXLIKE"/>
</dbReference>
<dbReference type="InterPro" id="IPR001283">
    <property type="entry name" value="CRISP-related"/>
</dbReference>
<protein>
    <submittedName>
        <fullName evidence="3">Vespid allergen antigen homolog</fullName>
    </submittedName>
</protein>
<feature type="chain" id="PRO_5035927776" evidence="1">
    <location>
        <begin position="17"/>
        <end position="220"/>
    </location>
</feature>
<accession>A0A8R1Y1S5</accession>
<dbReference type="Proteomes" id="UP000024404">
    <property type="component" value="Unassembled WGS sequence"/>
</dbReference>
<keyword evidence="1" id="KW-0732">Signal</keyword>
<evidence type="ECO:0000313" key="4">
    <source>
        <dbReference type="Proteomes" id="UP000024404"/>
    </source>
</evidence>
<dbReference type="PANTHER" id="PTHR10334">
    <property type="entry name" value="CYSTEINE-RICH SECRETORY PROTEIN-RELATED"/>
    <property type="match status" value="1"/>
</dbReference>
<organism evidence="3 4">
    <name type="scientific">Onchocerca volvulus</name>
    <dbReference type="NCBI Taxonomy" id="6282"/>
    <lineage>
        <taxon>Eukaryota</taxon>
        <taxon>Metazoa</taxon>
        <taxon>Ecdysozoa</taxon>
        <taxon>Nematoda</taxon>
        <taxon>Chromadorea</taxon>
        <taxon>Rhabditida</taxon>
        <taxon>Spirurina</taxon>
        <taxon>Spiruromorpha</taxon>
        <taxon>Filarioidea</taxon>
        <taxon>Onchocercidae</taxon>
        <taxon>Onchocerca</taxon>
    </lineage>
</organism>
<reference evidence="4" key="1">
    <citation type="submission" date="2013-10" db="EMBL/GenBank/DDBJ databases">
        <title>Genome sequencing of Onchocerca volvulus.</title>
        <authorList>
            <person name="Cotton J."/>
            <person name="Tsai J."/>
            <person name="Stanley E."/>
            <person name="Tracey A."/>
            <person name="Holroyd N."/>
            <person name="Lustigman S."/>
            <person name="Berriman M."/>
        </authorList>
    </citation>
    <scope>NUCLEOTIDE SEQUENCE</scope>
</reference>
<keyword evidence="4" id="KW-1185">Reference proteome</keyword>
<dbReference type="Pfam" id="PF00188">
    <property type="entry name" value="CAP"/>
    <property type="match status" value="1"/>
</dbReference>
<feature type="domain" description="SCP" evidence="2">
    <location>
        <begin position="27"/>
        <end position="190"/>
    </location>
</feature>
<dbReference type="SMART" id="SM00198">
    <property type="entry name" value="SCP"/>
    <property type="match status" value="1"/>
</dbReference>
<dbReference type="Gene3D" id="3.40.33.10">
    <property type="entry name" value="CAP"/>
    <property type="match status" value="1"/>
</dbReference>
<name>A0A8R1Y1S5_ONCVO</name>
<dbReference type="SUPFAM" id="SSF55797">
    <property type="entry name" value="PR-1-like"/>
    <property type="match status" value="1"/>
</dbReference>
<dbReference type="EMBL" id="CMVM020000193">
    <property type="status" value="NOT_ANNOTATED_CDS"/>
    <property type="molecule type" value="Genomic_DNA"/>
</dbReference>
<dbReference type="PRINTS" id="PR00838">
    <property type="entry name" value="V5ALLERGEN"/>
</dbReference>
<dbReference type="AlphaFoldDB" id="A0A8R1Y1S5"/>
<dbReference type="InterPro" id="IPR002413">
    <property type="entry name" value="V5_allergen-like"/>
</dbReference>
<dbReference type="CDD" id="cd05380">
    <property type="entry name" value="CAP_euk"/>
    <property type="match status" value="1"/>
</dbReference>
<proteinExistence type="predicted"/>
<dbReference type="OMA" id="ENSSAKW"/>
<reference evidence="3" key="2">
    <citation type="submission" date="2022-06" db="UniProtKB">
        <authorList>
            <consortium name="EnsemblMetazoa"/>
        </authorList>
    </citation>
    <scope>IDENTIFICATION</scope>
</reference>
<dbReference type="InterPro" id="IPR014044">
    <property type="entry name" value="CAP_dom"/>
</dbReference>
<evidence type="ECO:0000256" key="1">
    <source>
        <dbReference type="SAM" id="SignalP"/>
    </source>
</evidence>
<dbReference type="InterPro" id="IPR035940">
    <property type="entry name" value="CAP_sf"/>
</dbReference>
<evidence type="ECO:0000313" key="3">
    <source>
        <dbReference type="EnsemblMetazoa" id="OVOC7395.1"/>
    </source>
</evidence>
<evidence type="ECO:0000259" key="2">
    <source>
        <dbReference type="SMART" id="SM00198"/>
    </source>
</evidence>
<sequence>MILFIIFPAIIVAVTGHDCHRGKLTSLQRDIIVDEHNKYRSRLVKGNFANKDGNSMPKGKNMMEMEWDCELEISAQNWADQCIFGYSPENQREGVGENIYALGLPKDVEVFNTSAALFAIESWWTELIRSYRNNPSNKLTSSVASQDVLHFTQMAWGKTHKVGCGIAMHCDDGEAFIVVCHYAPRGNTIGELIYEQGSPCKVNKHCRTKKCSRKSGLCRK</sequence>
<feature type="signal peptide" evidence="1">
    <location>
        <begin position="1"/>
        <end position="16"/>
    </location>
</feature>